<dbReference type="SUPFAM" id="SSF161098">
    <property type="entry name" value="MetI-like"/>
    <property type="match status" value="2"/>
</dbReference>
<feature type="transmembrane region" description="Helical" evidence="8">
    <location>
        <begin position="21"/>
        <end position="42"/>
    </location>
</feature>
<comment type="subcellular location">
    <subcellularLocation>
        <location evidence="1">Cell inner membrane</location>
        <topology evidence="1">Multi-pass membrane protein</topology>
    </subcellularLocation>
    <subcellularLocation>
        <location evidence="8">Cell membrane</location>
        <topology evidence="8">Multi-pass membrane protein</topology>
    </subcellularLocation>
</comment>
<evidence type="ECO:0000256" key="5">
    <source>
        <dbReference type="ARBA" id="ARBA00022692"/>
    </source>
</evidence>
<comment type="similarity">
    <text evidence="8">Belongs to the binding-protein-dependent transport system permease family.</text>
</comment>
<dbReference type="AlphaFoldDB" id="A0A6F8YEU0"/>
<dbReference type="InterPro" id="IPR035906">
    <property type="entry name" value="MetI-like_sf"/>
</dbReference>
<name>A0A6F8YEU0_9ACTN</name>
<feature type="transmembrane region" description="Helical" evidence="8">
    <location>
        <begin position="72"/>
        <end position="97"/>
    </location>
</feature>
<proteinExistence type="inferred from homology"/>
<feature type="transmembrane region" description="Helical" evidence="8">
    <location>
        <begin position="240"/>
        <end position="260"/>
    </location>
</feature>
<dbReference type="PANTHER" id="PTHR43357">
    <property type="entry name" value="INNER MEMBRANE ABC TRANSPORTER PERMEASE PROTEIN YDCV"/>
    <property type="match status" value="1"/>
</dbReference>
<dbReference type="GO" id="GO:0005886">
    <property type="term" value="C:plasma membrane"/>
    <property type="evidence" value="ECO:0007669"/>
    <property type="project" value="UniProtKB-SubCell"/>
</dbReference>
<keyword evidence="11" id="KW-1185">Reference proteome</keyword>
<dbReference type="RefSeq" id="WP_173155762.1">
    <property type="nucleotide sequence ID" value="NZ_AP022871.1"/>
</dbReference>
<evidence type="ECO:0000259" key="9">
    <source>
        <dbReference type="PROSITE" id="PS50928"/>
    </source>
</evidence>
<dbReference type="Gene3D" id="1.10.3720.10">
    <property type="entry name" value="MetI-like"/>
    <property type="match status" value="2"/>
</dbReference>
<feature type="transmembrane region" description="Helical" evidence="8">
    <location>
        <begin position="170"/>
        <end position="189"/>
    </location>
</feature>
<dbReference type="Pfam" id="PF00528">
    <property type="entry name" value="BPD_transp_1"/>
    <property type="match status" value="2"/>
</dbReference>
<feature type="transmembrane region" description="Helical" evidence="8">
    <location>
        <begin position="381"/>
        <end position="402"/>
    </location>
</feature>
<feature type="domain" description="ABC transmembrane type-1" evidence="9">
    <location>
        <begin position="73"/>
        <end position="290"/>
    </location>
</feature>
<keyword evidence="6 8" id="KW-1133">Transmembrane helix</keyword>
<feature type="transmembrane region" description="Helical" evidence="8">
    <location>
        <begin position="210"/>
        <end position="234"/>
    </location>
</feature>
<organism evidence="10 11">
    <name type="scientific">Phytohabitans suffuscus</name>
    <dbReference type="NCBI Taxonomy" id="624315"/>
    <lineage>
        <taxon>Bacteria</taxon>
        <taxon>Bacillati</taxon>
        <taxon>Actinomycetota</taxon>
        <taxon>Actinomycetes</taxon>
        <taxon>Micromonosporales</taxon>
        <taxon>Micromonosporaceae</taxon>
    </lineage>
</organism>
<reference evidence="10 11" key="1">
    <citation type="submission" date="2020-03" db="EMBL/GenBank/DDBJ databases">
        <title>Whole genome shotgun sequence of Phytohabitans suffuscus NBRC 105367.</title>
        <authorList>
            <person name="Komaki H."/>
            <person name="Tamura T."/>
        </authorList>
    </citation>
    <scope>NUCLEOTIDE SEQUENCE [LARGE SCALE GENOMIC DNA]</scope>
    <source>
        <strain evidence="10 11">NBRC 105367</strain>
    </source>
</reference>
<keyword evidence="7 8" id="KW-0472">Membrane</keyword>
<dbReference type="GO" id="GO:0055085">
    <property type="term" value="P:transmembrane transport"/>
    <property type="evidence" value="ECO:0007669"/>
    <property type="project" value="InterPro"/>
</dbReference>
<dbReference type="CDD" id="cd06261">
    <property type="entry name" value="TM_PBP2"/>
    <property type="match status" value="2"/>
</dbReference>
<feature type="transmembrane region" description="Helical" evidence="8">
    <location>
        <begin position="319"/>
        <end position="342"/>
    </location>
</feature>
<evidence type="ECO:0000256" key="6">
    <source>
        <dbReference type="ARBA" id="ARBA00022989"/>
    </source>
</evidence>
<protein>
    <submittedName>
        <fullName evidence="10">Iron ABC transporter permease</fullName>
    </submittedName>
</protein>
<dbReference type="InterPro" id="IPR000515">
    <property type="entry name" value="MetI-like"/>
</dbReference>
<feature type="transmembrane region" description="Helical" evidence="8">
    <location>
        <begin position="422"/>
        <end position="455"/>
    </location>
</feature>
<evidence type="ECO:0000256" key="3">
    <source>
        <dbReference type="ARBA" id="ARBA00022475"/>
    </source>
</evidence>
<evidence type="ECO:0000256" key="4">
    <source>
        <dbReference type="ARBA" id="ARBA00022519"/>
    </source>
</evidence>
<feature type="transmembrane region" description="Helical" evidence="8">
    <location>
        <begin position="109"/>
        <end position="131"/>
    </location>
</feature>
<keyword evidence="3" id="KW-1003">Cell membrane</keyword>
<dbReference type="Proteomes" id="UP000503011">
    <property type="component" value="Chromosome"/>
</dbReference>
<reference evidence="10 11" key="2">
    <citation type="submission" date="2020-03" db="EMBL/GenBank/DDBJ databases">
        <authorList>
            <person name="Ichikawa N."/>
            <person name="Kimura A."/>
            <person name="Kitahashi Y."/>
            <person name="Uohara A."/>
        </authorList>
    </citation>
    <scope>NUCLEOTIDE SEQUENCE [LARGE SCALE GENOMIC DNA]</scope>
    <source>
        <strain evidence="10 11">NBRC 105367</strain>
    </source>
</reference>
<keyword evidence="2 8" id="KW-0813">Transport</keyword>
<evidence type="ECO:0000256" key="7">
    <source>
        <dbReference type="ARBA" id="ARBA00023136"/>
    </source>
</evidence>
<sequence>MAVLTRPRHARRRPRLRRMSALDITSAVLGLAFLAMLLFPMAEMLRRVFVVDGELQASIVADALGDPSLPTYLWQTALTIIPASLVAVGIATVFAWLNERTDAAMGLTSRLLPVVPLLLPPIALSTGWFFLAHPRAGSVNLAIQAVAGRLGIDRWADGGPINITTWPGLVFVYVLYLVPFGYLLISAAYRNFDPSMEEASRVMGAGPWRTFIRVSVPGILPGITAGTFVVGIAAISSFSIPVTIGTAANVNVLSVLIVRLARDTYPPRIGEAVVLGLIVLVVVAFLWILQRMVGARQRHSVVGGRGRAATKVALGPWRWVARAVMIGYLLSASVLPLLALFVTSLQRFWSPQINWNTLNFSVYRDLFEGSSMMADGLRNSVTLGIVGATTAMLIAVVLMSYVKSRATAFSRVVDGGTKLPGAISHVVIGLAFVVALSGSPFHLNGTMAILLLAYIVMYMPQASIAAASGLDQIGKDLGEASIVSGSSRHRTLARITLPLIRSSVASGWALLFVVMCGDLTASALLATGSNPVVGFVIYDIWGNATYSLLAAAATVIGTVSFLIVGTILTWGGRTSAYRGAKQPPVGAGAA</sequence>
<keyword evidence="4" id="KW-0997">Cell inner membrane</keyword>
<accession>A0A6F8YEU0</accession>
<dbReference type="PANTHER" id="PTHR43357:SF4">
    <property type="entry name" value="INNER MEMBRANE ABC TRANSPORTER PERMEASE PROTEIN YDCV"/>
    <property type="match status" value="1"/>
</dbReference>
<evidence type="ECO:0000256" key="8">
    <source>
        <dbReference type="RuleBase" id="RU363032"/>
    </source>
</evidence>
<feature type="transmembrane region" description="Helical" evidence="8">
    <location>
        <begin position="504"/>
        <end position="526"/>
    </location>
</feature>
<dbReference type="KEGG" id="psuu:Psuf_018560"/>
<dbReference type="PROSITE" id="PS50928">
    <property type="entry name" value="ABC_TM1"/>
    <property type="match status" value="2"/>
</dbReference>
<evidence type="ECO:0000256" key="1">
    <source>
        <dbReference type="ARBA" id="ARBA00004429"/>
    </source>
</evidence>
<evidence type="ECO:0000313" key="11">
    <source>
        <dbReference type="Proteomes" id="UP000503011"/>
    </source>
</evidence>
<feature type="domain" description="ABC transmembrane type-1" evidence="9">
    <location>
        <begin position="377"/>
        <end position="567"/>
    </location>
</feature>
<feature type="transmembrane region" description="Helical" evidence="8">
    <location>
        <begin position="546"/>
        <end position="571"/>
    </location>
</feature>
<evidence type="ECO:0000256" key="2">
    <source>
        <dbReference type="ARBA" id="ARBA00022448"/>
    </source>
</evidence>
<dbReference type="EMBL" id="AP022871">
    <property type="protein sequence ID" value="BCB84543.1"/>
    <property type="molecule type" value="Genomic_DNA"/>
</dbReference>
<feature type="transmembrane region" description="Helical" evidence="8">
    <location>
        <begin position="272"/>
        <end position="289"/>
    </location>
</feature>
<evidence type="ECO:0000313" key="10">
    <source>
        <dbReference type="EMBL" id="BCB84543.1"/>
    </source>
</evidence>
<gene>
    <name evidence="10" type="ORF">Psuf_018560</name>
</gene>
<keyword evidence="5 8" id="KW-0812">Transmembrane</keyword>